<dbReference type="Proteomes" id="UP000225277">
    <property type="component" value="Unassembled WGS sequence"/>
</dbReference>
<dbReference type="OrthoDB" id="2873368at2759"/>
<dbReference type="AlphaFoldDB" id="A0A2D3UPH2"/>
<keyword evidence="2" id="KW-1185">Reference proteome</keyword>
<reference evidence="1 2" key="1">
    <citation type="submission" date="2016-03" db="EMBL/GenBank/DDBJ databases">
        <authorList>
            <person name="Ploux O."/>
        </authorList>
    </citation>
    <scope>NUCLEOTIDE SEQUENCE [LARGE SCALE GENOMIC DNA]</scope>
    <source>
        <strain evidence="1 2">URUG2</strain>
    </source>
</reference>
<organism evidence="1 2">
    <name type="scientific">Ramularia collo-cygni</name>
    <dbReference type="NCBI Taxonomy" id="112498"/>
    <lineage>
        <taxon>Eukaryota</taxon>
        <taxon>Fungi</taxon>
        <taxon>Dikarya</taxon>
        <taxon>Ascomycota</taxon>
        <taxon>Pezizomycotina</taxon>
        <taxon>Dothideomycetes</taxon>
        <taxon>Dothideomycetidae</taxon>
        <taxon>Mycosphaerellales</taxon>
        <taxon>Mycosphaerellaceae</taxon>
        <taxon>Ramularia</taxon>
    </lineage>
</organism>
<protein>
    <recommendedName>
        <fullName evidence="3">Glyoxalase/fosfomycin resistance/dioxygenase domain-containing protein</fullName>
    </recommendedName>
</protein>
<accession>A0A2D3UPH2</accession>
<evidence type="ECO:0008006" key="3">
    <source>
        <dbReference type="Google" id="ProtNLM"/>
    </source>
</evidence>
<dbReference type="SUPFAM" id="SSF54593">
    <property type="entry name" value="Glyoxalase/Bleomycin resistance protein/Dihydroxybiphenyl dioxygenase"/>
    <property type="match status" value="1"/>
</dbReference>
<gene>
    <name evidence="1" type="ORF">RCC_12244</name>
</gene>
<dbReference type="CDD" id="cd06587">
    <property type="entry name" value="VOC"/>
    <property type="match status" value="1"/>
</dbReference>
<sequence>MATRDFTINGAAHTGITVSSLSRALEFWEGLLGSEVLYRVVCIPPTSSRM</sequence>
<name>A0A2D3UPH2_9PEZI</name>
<dbReference type="RefSeq" id="XP_023621672.1">
    <property type="nucleotide sequence ID" value="XM_023765904.1"/>
</dbReference>
<dbReference type="Gene3D" id="3.10.180.10">
    <property type="entry name" value="2,3-Dihydroxybiphenyl 1,2-Dioxygenase, domain 1"/>
    <property type="match status" value="1"/>
</dbReference>
<proteinExistence type="predicted"/>
<evidence type="ECO:0000313" key="1">
    <source>
        <dbReference type="EMBL" id="CZT14775.1"/>
    </source>
</evidence>
<evidence type="ECO:0000313" key="2">
    <source>
        <dbReference type="Proteomes" id="UP000225277"/>
    </source>
</evidence>
<dbReference type="EMBL" id="FJUY01000001">
    <property type="protein sequence ID" value="CZT14775.1"/>
    <property type="molecule type" value="Genomic_DNA"/>
</dbReference>
<dbReference type="GeneID" id="35606797"/>
<dbReference type="InterPro" id="IPR029068">
    <property type="entry name" value="Glyas_Bleomycin-R_OHBP_Dase"/>
</dbReference>